<gene>
    <name evidence="2" type="ORF">ACFS5M_07685</name>
</gene>
<dbReference type="Proteomes" id="UP001597533">
    <property type="component" value="Unassembled WGS sequence"/>
</dbReference>
<keyword evidence="3" id="KW-1185">Reference proteome</keyword>
<keyword evidence="1" id="KW-0732">Signal</keyword>
<evidence type="ECO:0000256" key="1">
    <source>
        <dbReference type="SAM" id="SignalP"/>
    </source>
</evidence>
<dbReference type="Pfam" id="PF04338">
    <property type="entry name" value="DUF481"/>
    <property type="match status" value="1"/>
</dbReference>
<protein>
    <submittedName>
        <fullName evidence="2">DUF481 domain-containing protein</fullName>
    </submittedName>
</protein>
<feature type="chain" id="PRO_5046087653" evidence="1">
    <location>
        <begin position="21"/>
        <end position="254"/>
    </location>
</feature>
<name>A0ABW5WMW1_9FLAO</name>
<dbReference type="EMBL" id="JBHUOV010000002">
    <property type="protein sequence ID" value="MFD2823545.1"/>
    <property type="molecule type" value="Genomic_DNA"/>
</dbReference>
<organism evidence="2 3">
    <name type="scientific">Lacinutrix iliipiscaria</name>
    <dbReference type="NCBI Taxonomy" id="1230532"/>
    <lineage>
        <taxon>Bacteria</taxon>
        <taxon>Pseudomonadati</taxon>
        <taxon>Bacteroidota</taxon>
        <taxon>Flavobacteriia</taxon>
        <taxon>Flavobacteriales</taxon>
        <taxon>Flavobacteriaceae</taxon>
        <taxon>Lacinutrix</taxon>
    </lineage>
</organism>
<reference evidence="3" key="1">
    <citation type="journal article" date="2019" name="Int. J. Syst. Evol. Microbiol.">
        <title>The Global Catalogue of Microorganisms (GCM) 10K type strain sequencing project: providing services to taxonomists for standard genome sequencing and annotation.</title>
        <authorList>
            <consortium name="The Broad Institute Genomics Platform"/>
            <consortium name="The Broad Institute Genome Sequencing Center for Infectious Disease"/>
            <person name="Wu L."/>
            <person name="Ma J."/>
        </authorList>
    </citation>
    <scope>NUCLEOTIDE SEQUENCE [LARGE SCALE GENOMIC DNA]</scope>
    <source>
        <strain evidence="3">KCTC 32141</strain>
    </source>
</reference>
<dbReference type="RefSeq" id="WP_183487555.1">
    <property type="nucleotide sequence ID" value="NZ_JBHUOV010000002.1"/>
</dbReference>
<comment type="caution">
    <text evidence="2">The sequence shown here is derived from an EMBL/GenBank/DDBJ whole genome shotgun (WGS) entry which is preliminary data.</text>
</comment>
<evidence type="ECO:0000313" key="2">
    <source>
        <dbReference type="EMBL" id="MFD2823545.1"/>
    </source>
</evidence>
<feature type="signal peptide" evidence="1">
    <location>
        <begin position="1"/>
        <end position="20"/>
    </location>
</feature>
<dbReference type="InterPro" id="IPR007433">
    <property type="entry name" value="DUF481"/>
</dbReference>
<sequence length="254" mass="29785">MRFAFVFSFALVLLSSSVHSQIVNIEGKRMQTDSVRFVLNNDLYFSFDSIDDNDIYQISNGLSAQLKSKDLKKIYFLIGNYNLVHVENSDLRNSWLLHFRFNYKITRLFRFETFVQSQYNAFSNINRRNLVGAGLRFKIISEEKANLYVGNSYMYEFEKIDAIDKKFYNHRNSTYLSFNATLSKSNISLLNTIYYQPLYADFGNYRILEQFKVEIPIGKRLNINTLFNYSYLSKTDHYDKQSTSSLSIGLGLKI</sequence>
<evidence type="ECO:0000313" key="3">
    <source>
        <dbReference type="Proteomes" id="UP001597533"/>
    </source>
</evidence>
<proteinExistence type="predicted"/>
<accession>A0ABW5WMW1</accession>